<dbReference type="EMBL" id="CP034791">
    <property type="protein sequence ID" value="AZT91449.1"/>
    <property type="molecule type" value="Genomic_DNA"/>
</dbReference>
<reference evidence="3 4" key="1">
    <citation type="submission" date="2018-12" db="EMBL/GenBank/DDBJ databases">
        <title>Genome sequence from the cellulolytic species, Caldicellulosiruptor changbaiensis.</title>
        <authorList>
            <person name="Blumer-Schuette S.E."/>
            <person name="Mendoza C."/>
        </authorList>
    </citation>
    <scope>NUCLEOTIDE SEQUENCE [LARGE SCALE GENOMIC DNA]</scope>
    <source>
        <strain evidence="3 4">CBS-Z</strain>
    </source>
</reference>
<dbReference type="Gene3D" id="2.60.40.1220">
    <property type="match status" value="1"/>
</dbReference>
<organism evidence="3 4">
    <name type="scientific">Caldicellulosiruptor changbaiensis</name>
    <dbReference type="NCBI Taxonomy" id="1222016"/>
    <lineage>
        <taxon>Bacteria</taxon>
        <taxon>Bacillati</taxon>
        <taxon>Bacillota</taxon>
        <taxon>Bacillota incertae sedis</taxon>
        <taxon>Caldicellulosiruptorales</taxon>
        <taxon>Caldicellulosiruptoraceae</taxon>
        <taxon>Caldicellulosiruptor</taxon>
    </lineage>
</organism>
<protein>
    <recommendedName>
        <fullName evidence="5">SbsA Ig-like domain-containing protein</fullName>
    </recommendedName>
</protein>
<dbReference type="KEGG" id="ccha:ELD05_13030"/>
<feature type="signal peptide" evidence="2">
    <location>
        <begin position="1"/>
        <end position="24"/>
    </location>
</feature>
<evidence type="ECO:0000256" key="2">
    <source>
        <dbReference type="SAM" id="SignalP"/>
    </source>
</evidence>
<dbReference type="RefSeq" id="WP_127352766.1">
    <property type="nucleotide sequence ID" value="NZ_CP034791.1"/>
</dbReference>
<name>A0A3T0D961_9FIRM</name>
<evidence type="ECO:0000313" key="3">
    <source>
        <dbReference type="EMBL" id="AZT91449.1"/>
    </source>
</evidence>
<evidence type="ECO:0008006" key="5">
    <source>
        <dbReference type="Google" id="ProtNLM"/>
    </source>
</evidence>
<accession>A0A3T0D961</accession>
<keyword evidence="1 2" id="KW-0732">Signal</keyword>
<sequence>MKKIARIVSFVVLVTFLLSTVAFAALPQGIYIGGSVGKYYSLTDYVNNKATIMQEMTTAGLSNVAYIDANGKIAKADEVASKGFTAALRDIQPGDLQGTYKDTTGNVVYSSQGVEFKIVSVNVLTETKVKVKFSVAVDTAAKENFTIPGATINAATIQADKSEVVLDVAGLEVNKNYTLTASGLKVNGVVQNTVTYTFTMPGWQLLFNPVLEIKDSILKADGISQTTVRFKVYDTTGQLLADIGDVEVAFTTTFGSFATNRVTMQNGVATNLFRSETLVTKQNALITATIVEAANKNLIGVKAEGYIVLDPNPDSSVDQTVGASLTEIQASQADRVILYFNKDVTPEKYAVPGTKYVIDPNKATVSVYSVVNNVEMLKNVKGLLPVPGNSKALMLLLDVDDVVYGSGNALVDNAQVKVTFEDRTGSIPVLSTKYCVITDARKPSMLGVAREGLNTVKVIFSEAVERGSAVNPENWVIDGIPLSNTTAWGNATVSVGTFNTTTGEDTRHVVTIKLGADKYFTPGTHTIQGARIQDWAGLTDPGANVMETQTLDFTVPEDNTKPTATIDVQSPEQWVISFDKELSDTLTSNELKMQKWNSSTGTWEDVSDKVYFVETPTGSAGIGRQEIKVTMIDTTIYKLEAVVDWTYYYNTSATNTNYYNDKYRIVINANAVKAAANGKTNDEIILTLGGPMLTPDVTSPSIVNIEPVDADSNGIPEYYKVTMSEPVKGFDGLPTLAQNQPSLPIATAQFIKTDNSKTVNATVDTTALDKFDKVIKVTPETPLDAGDWMIVVRSISDDVGNTAASATKNFTVAAQQTAPTAFRVLWVAADCDGDKIVNETTYAEDNPNSYDYIYIKFSKPIKLDSANSALRVANYVLDGMQLPTGTQIFANIAGYDDTDDVIDSVTIQLPNGWLAGKDLPHVLVISNTILDKDGNQLTNGGAKVLPWQDSDQTELLDGKIGN</sequence>
<dbReference type="Gene3D" id="2.60.40.10">
    <property type="entry name" value="Immunoglobulins"/>
    <property type="match status" value="1"/>
</dbReference>
<evidence type="ECO:0000313" key="4">
    <source>
        <dbReference type="Proteomes" id="UP000282930"/>
    </source>
</evidence>
<dbReference type="InterPro" id="IPR014755">
    <property type="entry name" value="Cu-Rt/internalin_Ig-like"/>
</dbReference>
<dbReference type="AlphaFoldDB" id="A0A3T0D961"/>
<dbReference type="InterPro" id="IPR013783">
    <property type="entry name" value="Ig-like_fold"/>
</dbReference>
<dbReference type="Proteomes" id="UP000282930">
    <property type="component" value="Chromosome"/>
</dbReference>
<gene>
    <name evidence="3" type="ORF">ELD05_13030</name>
</gene>
<keyword evidence="4" id="KW-1185">Reference proteome</keyword>
<proteinExistence type="predicted"/>
<feature type="chain" id="PRO_5019059199" description="SbsA Ig-like domain-containing protein" evidence="2">
    <location>
        <begin position="25"/>
        <end position="962"/>
    </location>
</feature>
<evidence type="ECO:0000256" key="1">
    <source>
        <dbReference type="ARBA" id="ARBA00022729"/>
    </source>
</evidence>